<dbReference type="Pfam" id="PF01370">
    <property type="entry name" value="Epimerase"/>
    <property type="match status" value="1"/>
</dbReference>
<dbReference type="Gene3D" id="3.90.25.10">
    <property type="entry name" value="UDP-galactose 4-epimerase, domain 1"/>
    <property type="match status" value="1"/>
</dbReference>
<dbReference type="InterPro" id="IPR001509">
    <property type="entry name" value="Epimerase_deHydtase"/>
</dbReference>
<dbReference type="PANTHER" id="PTHR43000">
    <property type="entry name" value="DTDP-D-GLUCOSE 4,6-DEHYDRATASE-RELATED"/>
    <property type="match status" value="1"/>
</dbReference>
<gene>
    <name evidence="3" type="ORF">UFOPK3547_00330</name>
</gene>
<dbReference type="Gene3D" id="3.40.50.720">
    <property type="entry name" value="NAD(P)-binding Rossmann-like Domain"/>
    <property type="match status" value="1"/>
</dbReference>
<proteinExistence type="inferred from homology"/>
<evidence type="ECO:0000259" key="2">
    <source>
        <dbReference type="Pfam" id="PF01370"/>
    </source>
</evidence>
<evidence type="ECO:0000313" key="3">
    <source>
        <dbReference type="EMBL" id="CAB4337983.1"/>
    </source>
</evidence>
<protein>
    <submittedName>
        <fullName evidence="3">Unannotated protein</fullName>
    </submittedName>
</protein>
<feature type="domain" description="NAD-dependent epimerase/dehydratase" evidence="2">
    <location>
        <begin position="10"/>
        <end position="248"/>
    </location>
</feature>
<dbReference type="InterPro" id="IPR036291">
    <property type="entry name" value="NAD(P)-bd_dom_sf"/>
</dbReference>
<evidence type="ECO:0000256" key="1">
    <source>
        <dbReference type="ARBA" id="ARBA00007637"/>
    </source>
</evidence>
<comment type="similarity">
    <text evidence="1">Belongs to the NAD(P)-dependent epimerase/dehydratase family.</text>
</comment>
<name>A0A6J5ZEF2_9ZZZZ</name>
<dbReference type="SUPFAM" id="SSF51735">
    <property type="entry name" value="NAD(P)-binding Rossmann-fold domains"/>
    <property type="match status" value="1"/>
</dbReference>
<sequence length="320" mass="32600">MSAYDQPMRALVTGGAGFIGSNLVDALIARGDQVAVLDDLSSGKESNLDAALAAGAELHRLDVRDAGGVDGLFAAFKPQLVFHLAAQMDVRRSLEEPGLDASVNVVGTVNVLDAAAGNDVERLVNTSTGGVIYGDAEQIPTPEHSPALPLSAYGQSKQCAELYCGWAGRLHGLETVTLRCGNVYGPRQDPSGDAGVVAIFAGCLLSGERPTIFGDGSATRDYTFVDDIVAANLLAADAAGGNGPFNIGTGVESSVLDLVAALDAAAAPGEGPLDPQFAPARAGEVERSALAVNLAAAELGFRAQTALDDGVARTLSALRG</sequence>
<accession>A0A6J5ZEF2</accession>
<dbReference type="AlphaFoldDB" id="A0A6J5ZEF2"/>
<reference evidence="3" key="1">
    <citation type="submission" date="2020-05" db="EMBL/GenBank/DDBJ databases">
        <authorList>
            <person name="Chiriac C."/>
            <person name="Salcher M."/>
            <person name="Ghai R."/>
            <person name="Kavagutti S V."/>
        </authorList>
    </citation>
    <scope>NUCLEOTIDE SEQUENCE</scope>
</reference>
<organism evidence="3">
    <name type="scientific">freshwater metagenome</name>
    <dbReference type="NCBI Taxonomy" id="449393"/>
    <lineage>
        <taxon>unclassified sequences</taxon>
        <taxon>metagenomes</taxon>
        <taxon>ecological metagenomes</taxon>
    </lineage>
</organism>
<dbReference type="EMBL" id="CAESAN010000017">
    <property type="protein sequence ID" value="CAB4337983.1"/>
    <property type="molecule type" value="Genomic_DNA"/>
</dbReference>